<dbReference type="Proteomes" id="UP000094444">
    <property type="component" value="Unassembled WGS sequence"/>
</dbReference>
<evidence type="ECO:0000313" key="10">
    <source>
        <dbReference type="EMBL" id="POS72044.1"/>
    </source>
</evidence>
<evidence type="ECO:0000256" key="7">
    <source>
        <dbReference type="ARBA" id="ARBA00023214"/>
    </source>
</evidence>
<comment type="subcellular location">
    <subcellularLocation>
        <location evidence="1">Membrane</location>
        <topology evidence="1">Multi-pass membrane protein</topology>
    </subcellularLocation>
</comment>
<dbReference type="InterPro" id="IPR001807">
    <property type="entry name" value="ClC"/>
</dbReference>
<gene>
    <name evidence="10" type="ORF">DHEL01_v209565</name>
</gene>
<keyword evidence="4 9" id="KW-1133">Transmembrane helix</keyword>
<feature type="transmembrane region" description="Helical" evidence="9">
    <location>
        <begin position="363"/>
        <end position="384"/>
    </location>
</feature>
<sequence length="834" mass="88796">MESSSDDEREAILQSHTSQSTISYESFSLTPAPPTRAPSFSASSFTDAHSHVSSDTTVSSSVSSAQGTKTRPWLARRAAQARRWLRGVFRRRCGYCSPSWMMERHISFKPPTRLANAGLVVLVGLGTAAVAYVVDMGESHLFDWKFGSCASDWTKTKALCCSGYSDCPDWRTWSQIARVSDAKFSGLNYAIFVASGLVLALLSHILTICAPARPSRHRQGGDGGDGSFDGRREDTARFKSGSAAAGSGVSDVKQSFIAGSVSVGGDTTPWKARTLVLKTIGLVFSTASGLSVGKEGPYIHLSAAAANLLSSLPWVRSYTPHSMSTRRVLCIGAASGMAVAFGTPVAGLIFVVEDFGQSIKAGLLVPLLGGGVVAVVALAGLGPYGSGRAVPWEVRYPPRATYSWSPGELALFILVGVAAGILGALFIMAVRSWSRLRRRLPLVSQHPALDVSLVAVATLCCTFWENDLRCGTAELLSRLAESTVTDGQVAAARDLVPLGVDLLVRFALTVVTFGLEVPQGIYMPSMAMGSLLGRIMGHAASVLAGPTTFATQPTVYAMAGAGAVMAATTRLQLTIVVLVFETTRSWVYFIPMFASIYTARAVAARVEPLSIYQLAASLQCNKPLEMILGSSTFQVKDVLEPPSGEHAVPPPSLYIGPNFAPEPVHTLRRLLSASMASGNSLIPVLKDGQRLVGCVSVESVVEALEPLAGSASVVLDYVPTSETLRMSLVGGGGDDESETLRMSIVGSQDEDEDDNGDNGDDDDFRHERIQPDPLVASHVDFVLQQSPNFTPCSTLSSIHAYFSCSDSEFVCVTERGIFWAVVTRQVLTAWVIGR</sequence>
<dbReference type="PANTHER" id="PTHR45711">
    <property type="entry name" value="CHLORIDE CHANNEL PROTEIN"/>
    <property type="match status" value="1"/>
</dbReference>
<keyword evidence="6 9" id="KW-0472">Membrane</keyword>
<dbReference type="GO" id="GO:0005769">
    <property type="term" value="C:early endosome"/>
    <property type="evidence" value="ECO:0007669"/>
    <property type="project" value="TreeGrafter"/>
</dbReference>
<dbReference type="PANTHER" id="PTHR45711:SF3">
    <property type="entry name" value="CLC CHANNEL"/>
    <property type="match status" value="1"/>
</dbReference>
<keyword evidence="11" id="KW-1185">Reference proteome</keyword>
<name>A0A2P5HP48_DIAHE</name>
<feature type="transmembrane region" description="Helical" evidence="9">
    <location>
        <begin position="189"/>
        <end position="210"/>
    </location>
</feature>
<dbReference type="GO" id="GO:0005794">
    <property type="term" value="C:Golgi apparatus"/>
    <property type="evidence" value="ECO:0007669"/>
    <property type="project" value="TreeGrafter"/>
</dbReference>
<feature type="compositionally biased region" description="Acidic residues" evidence="8">
    <location>
        <begin position="748"/>
        <end position="762"/>
    </location>
</feature>
<evidence type="ECO:0000256" key="9">
    <source>
        <dbReference type="SAM" id="Phobius"/>
    </source>
</evidence>
<keyword evidence="3 9" id="KW-0812">Transmembrane</keyword>
<dbReference type="InterPro" id="IPR014743">
    <property type="entry name" value="Cl-channel_core"/>
</dbReference>
<proteinExistence type="predicted"/>
<evidence type="ECO:0000256" key="4">
    <source>
        <dbReference type="ARBA" id="ARBA00022989"/>
    </source>
</evidence>
<feature type="region of interest" description="Disordered" evidence="8">
    <location>
        <begin position="745"/>
        <end position="767"/>
    </location>
</feature>
<evidence type="ECO:0000256" key="8">
    <source>
        <dbReference type="SAM" id="MobiDB-lite"/>
    </source>
</evidence>
<evidence type="ECO:0000256" key="5">
    <source>
        <dbReference type="ARBA" id="ARBA00023065"/>
    </source>
</evidence>
<feature type="compositionally biased region" description="Polar residues" evidence="8">
    <location>
        <begin position="14"/>
        <end position="29"/>
    </location>
</feature>
<dbReference type="PRINTS" id="PR00762">
    <property type="entry name" value="CLCHANNEL"/>
</dbReference>
<dbReference type="GO" id="GO:0005886">
    <property type="term" value="C:plasma membrane"/>
    <property type="evidence" value="ECO:0007669"/>
    <property type="project" value="TreeGrafter"/>
</dbReference>
<keyword evidence="5" id="KW-0406">Ion transport</keyword>
<keyword evidence="2" id="KW-0813">Transport</keyword>
<evidence type="ECO:0000256" key="1">
    <source>
        <dbReference type="ARBA" id="ARBA00004141"/>
    </source>
</evidence>
<dbReference type="OrthoDB" id="4564at2759"/>
<feature type="transmembrane region" description="Helical" evidence="9">
    <location>
        <begin position="409"/>
        <end position="430"/>
    </location>
</feature>
<dbReference type="GO" id="GO:0005247">
    <property type="term" value="F:voltage-gated chloride channel activity"/>
    <property type="evidence" value="ECO:0007669"/>
    <property type="project" value="TreeGrafter"/>
</dbReference>
<keyword evidence="7" id="KW-0868">Chloride</keyword>
<evidence type="ECO:0000256" key="6">
    <source>
        <dbReference type="ARBA" id="ARBA00023136"/>
    </source>
</evidence>
<organism evidence="10 11">
    <name type="scientific">Diaporthe helianthi</name>
    <dbReference type="NCBI Taxonomy" id="158607"/>
    <lineage>
        <taxon>Eukaryota</taxon>
        <taxon>Fungi</taxon>
        <taxon>Dikarya</taxon>
        <taxon>Ascomycota</taxon>
        <taxon>Pezizomycotina</taxon>
        <taxon>Sordariomycetes</taxon>
        <taxon>Sordariomycetidae</taxon>
        <taxon>Diaporthales</taxon>
        <taxon>Diaporthaceae</taxon>
        <taxon>Diaporthe</taxon>
    </lineage>
</organism>
<feature type="region of interest" description="Disordered" evidence="8">
    <location>
        <begin position="1"/>
        <end position="43"/>
    </location>
</feature>
<feature type="transmembrane region" description="Helical" evidence="9">
    <location>
        <begin position="328"/>
        <end position="351"/>
    </location>
</feature>
<protein>
    <submittedName>
        <fullName evidence="10">Chloride channel, other eukaryote</fullName>
    </submittedName>
</protein>
<dbReference type="SUPFAM" id="SSF81340">
    <property type="entry name" value="Clc chloride channel"/>
    <property type="match status" value="1"/>
</dbReference>
<evidence type="ECO:0000313" key="11">
    <source>
        <dbReference type="Proteomes" id="UP000094444"/>
    </source>
</evidence>
<dbReference type="EMBL" id="MAVT02001100">
    <property type="protein sequence ID" value="POS72044.1"/>
    <property type="molecule type" value="Genomic_DNA"/>
</dbReference>
<accession>A0A2P5HP48</accession>
<dbReference type="AlphaFoldDB" id="A0A2P5HP48"/>
<dbReference type="InParanoid" id="A0A2P5HP48"/>
<evidence type="ECO:0000256" key="2">
    <source>
        <dbReference type="ARBA" id="ARBA00022448"/>
    </source>
</evidence>
<comment type="caution">
    <text evidence="10">The sequence shown here is derived from an EMBL/GenBank/DDBJ whole genome shotgun (WGS) entry which is preliminary data.</text>
</comment>
<feature type="transmembrane region" description="Helical" evidence="9">
    <location>
        <begin position="114"/>
        <end position="134"/>
    </location>
</feature>
<evidence type="ECO:0000256" key="3">
    <source>
        <dbReference type="ARBA" id="ARBA00022692"/>
    </source>
</evidence>
<dbReference type="Gene3D" id="1.10.3080.10">
    <property type="entry name" value="Clc chloride channel"/>
    <property type="match status" value="1"/>
</dbReference>
<reference evidence="10" key="1">
    <citation type="submission" date="2017-09" db="EMBL/GenBank/DDBJ databases">
        <title>Polyketide synthases of a Diaporthe helianthi virulent isolate.</title>
        <authorList>
            <person name="Baroncelli R."/>
        </authorList>
    </citation>
    <scope>NUCLEOTIDE SEQUENCE [LARGE SCALE GENOMIC DNA]</scope>
    <source>
        <strain evidence="10">7/96</strain>
    </source>
</reference>
<dbReference type="Pfam" id="PF00654">
    <property type="entry name" value="Voltage_CLC"/>
    <property type="match status" value="1"/>
</dbReference>